<protein>
    <recommendedName>
        <fullName evidence="8">Secreted protein</fullName>
    </recommendedName>
</protein>
<evidence type="ECO:0000313" key="2">
    <source>
        <dbReference type="EMBL" id="KAE8992121.1"/>
    </source>
</evidence>
<evidence type="ECO:0000313" key="5">
    <source>
        <dbReference type="Proteomes" id="UP000429607"/>
    </source>
</evidence>
<evidence type="ECO:0000256" key="1">
    <source>
        <dbReference type="SAM" id="SignalP"/>
    </source>
</evidence>
<name>A0A6A3LBV8_9STRA</name>
<feature type="signal peptide" evidence="1">
    <location>
        <begin position="1"/>
        <end position="24"/>
    </location>
</feature>
<evidence type="ECO:0000313" key="7">
    <source>
        <dbReference type="Proteomes" id="UP000435112"/>
    </source>
</evidence>
<comment type="caution">
    <text evidence="3">The sequence shown here is derived from an EMBL/GenBank/DDBJ whole genome shotgun (WGS) entry which is preliminary data.</text>
</comment>
<accession>A0A6A3LBV8</accession>
<keyword evidence="1" id="KW-0732">Signal</keyword>
<dbReference type="Proteomes" id="UP000429607">
    <property type="component" value="Unassembled WGS sequence"/>
</dbReference>
<organism evidence="3 7">
    <name type="scientific">Phytophthora rubi</name>
    <dbReference type="NCBI Taxonomy" id="129364"/>
    <lineage>
        <taxon>Eukaryota</taxon>
        <taxon>Sar</taxon>
        <taxon>Stramenopiles</taxon>
        <taxon>Oomycota</taxon>
        <taxon>Peronosporomycetes</taxon>
        <taxon>Peronosporales</taxon>
        <taxon>Peronosporaceae</taxon>
        <taxon>Phytophthora</taxon>
    </lineage>
</organism>
<keyword evidence="6" id="KW-1185">Reference proteome</keyword>
<dbReference type="EMBL" id="QXFV01002147">
    <property type="protein sequence ID" value="KAE8992121.1"/>
    <property type="molecule type" value="Genomic_DNA"/>
</dbReference>
<dbReference type="EMBL" id="QXFT01002164">
    <property type="protein sequence ID" value="KAE9302775.1"/>
    <property type="molecule type" value="Genomic_DNA"/>
</dbReference>
<evidence type="ECO:0008006" key="8">
    <source>
        <dbReference type="Google" id="ProtNLM"/>
    </source>
</evidence>
<feature type="chain" id="PRO_5036164897" description="Secreted protein" evidence="1">
    <location>
        <begin position="25"/>
        <end position="66"/>
    </location>
</feature>
<reference evidence="5 7" key="1">
    <citation type="submission" date="2018-09" db="EMBL/GenBank/DDBJ databases">
        <title>Genomic investigation of the strawberry pathogen Phytophthora fragariae indicates pathogenicity is determined by transcriptional variation in three key races.</title>
        <authorList>
            <person name="Adams T.M."/>
            <person name="Armitage A.D."/>
            <person name="Sobczyk M.K."/>
            <person name="Bates H.J."/>
            <person name="Dunwell J.M."/>
            <person name="Nellist C.F."/>
            <person name="Harrison R.J."/>
        </authorList>
    </citation>
    <scope>NUCLEOTIDE SEQUENCE [LARGE SCALE GENOMIC DNA]</scope>
    <source>
        <strain evidence="2 5">SCRP249</strain>
        <strain evidence="3 7">SCRP324</strain>
        <strain evidence="4 6">SCRP333</strain>
    </source>
</reference>
<evidence type="ECO:0000313" key="3">
    <source>
        <dbReference type="EMBL" id="KAE9016921.1"/>
    </source>
</evidence>
<dbReference type="EMBL" id="QXFU01000898">
    <property type="protein sequence ID" value="KAE9016921.1"/>
    <property type="molecule type" value="Genomic_DNA"/>
</dbReference>
<dbReference type="Proteomes" id="UP000435112">
    <property type="component" value="Unassembled WGS sequence"/>
</dbReference>
<dbReference type="AlphaFoldDB" id="A0A6A3LBV8"/>
<proteinExistence type="predicted"/>
<evidence type="ECO:0000313" key="6">
    <source>
        <dbReference type="Proteomes" id="UP000434957"/>
    </source>
</evidence>
<gene>
    <name evidence="2" type="ORF">PR001_g21033</name>
    <name evidence="3" type="ORF">PR002_g13544</name>
    <name evidence="4" type="ORF">PR003_g22173</name>
</gene>
<dbReference type="Proteomes" id="UP000434957">
    <property type="component" value="Unassembled WGS sequence"/>
</dbReference>
<evidence type="ECO:0000313" key="4">
    <source>
        <dbReference type="EMBL" id="KAE9302775.1"/>
    </source>
</evidence>
<sequence>MIPIGTGSLKRLLLLTALHTQTLTTRGFRKRTGLRVYVLLRLHLQFCSQRPLCPPHPPRYIFTRVH</sequence>